<evidence type="ECO:0000256" key="1">
    <source>
        <dbReference type="SAM" id="SignalP"/>
    </source>
</evidence>
<organism evidence="2 3">
    <name type="scientific">Roseivirga ehrenbergii (strain DSM 102268 / JCM 13514 / KCTC 12282 / NCIMB 14502 / KMM 6017)</name>
    <dbReference type="NCBI Taxonomy" id="279360"/>
    <lineage>
        <taxon>Bacteria</taxon>
        <taxon>Pseudomonadati</taxon>
        <taxon>Bacteroidota</taxon>
        <taxon>Cytophagia</taxon>
        <taxon>Cytophagales</taxon>
        <taxon>Roseivirgaceae</taxon>
        <taxon>Roseivirga</taxon>
    </lineage>
</organism>
<dbReference type="OrthoDB" id="979226at2"/>
<feature type="signal peptide" evidence="1">
    <location>
        <begin position="1"/>
        <end position="21"/>
    </location>
</feature>
<dbReference type="AlphaFoldDB" id="A0A150WYV2"/>
<keyword evidence="3" id="KW-1185">Reference proteome</keyword>
<dbReference type="RefSeq" id="WP_062593601.1">
    <property type="nucleotide sequence ID" value="NZ_LQZQ01000050.1"/>
</dbReference>
<sequence>MKKNVLLILLMATIISACGEAGIQSDISQVVETDPVTVTLDVPAVAVGQLINETPPVTVETGEINITSDEFDEYMDELQRFTINKIWYKVEGFNAGNEADLDVTLNIISGGSSTELLETTIVDAHLQTDDVLLFDKAAPGDVNPAAVSVIESALLNGTSFKIELVLVGRNVTFQTTSDTFDFLFKFDVTARVQLD</sequence>
<protein>
    <recommendedName>
        <fullName evidence="4">DUF4382 domain-containing protein</fullName>
    </recommendedName>
</protein>
<dbReference type="EMBL" id="LQZQ01000050">
    <property type="protein sequence ID" value="KYG71654.1"/>
    <property type="molecule type" value="Genomic_DNA"/>
</dbReference>
<keyword evidence="1" id="KW-0732">Signal</keyword>
<proteinExistence type="predicted"/>
<dbReference type="PROSITE" id="PS51257">
    <property type="entry name" value="PROKAR_LIPOPROTEIN"/>
    <property type="match status" value="1"/>
</dbReference>
<gene>
    <name evidence="2" type="ORF">MB14_10060</name>
</gene>
<name>A0A150WYV2_ROSEK</name>
<feature type="chain" id="PRO_5007573907" description="DUF4382 domain-containing protein" evidence="1">
    <location>
        <begin position="22"/>
        <end position="195"/>
    </location>
</feature>
<dbReference type="STRING" id="279360.MB14_10060"/>
<evidence type="ECO:0000313" key="3">
    <source>
        <dbReference type="Proteomes" id="UP000075583"/>
    </source>
</evidence>
<accession>A0A150WYV2</accession>
<evidence type="ECO:0000313" key="2">
    <source>
        <dbReference type="EMBL" id="KYG71654.1"/>
    </source>
</evidence>
<comment type="caution">
    <text evidence="2">The sequence shown here is derived from an EMBL/GenBank/DDBJ whole genome shotgun (WGS) entry which is preliminary data.</text>
</comment>
<dbReference type="Proteomes" id="UP000075583">
    <property type="component" value="Unassembled WGS sequence"/>
</dbReference>
<evidence type="ECO:0008006" key="4">
    <source>
        <dbReference type="Google" id="ProtNLM"/>
    </source>
</evidence>
<reference evidence="2" key="1">
    <citation type="submission" date="2016-01" db="EMBL/GenBank/DDBJ databases">
        <title>Genome sequencing of Roseivirga ehrenbergii KMM 6017.</title>
        <authorList>
            <person name="Selvaratnam C."/>
            <person name="Thevarajoo S."/>
            <person name="Goh K.M."/>
            <person name="Ee R."/>
            <person name="Chan K.-G."/>
            <person name="Chong C.S."/>
        </authorList>
    </citation>
    <scope>NUCLEOTIDE SEQUENCE [LARGE SCALE GENOMIC DNA]</scope>
    <source>
        <strain evidence="2">KMM 6017</strain>
    </source>
</reference>